<dbReference type="PANTHER" id="PTHR11895:SF169">
    <property type="entry name" value="GLUTAMYL-TRNA(GLN) AMIDOTRANSFERASE"/>
    <property type="match status" value="1"/>
</dbReference>
<reference evidence="3" key="1">
    <citation type="submission" date="2016-01" db="EMBL/GenBank/DDBJ databases">
        <authorList>
            <person name="Mitreva M."/>
            <person name="Pepin K.H."/>
            <person name="Mihindukulasuriya K.A."/>
            <person name="Fulton R."/>
            <person name="Fronick C."/>
            <person name="O'Laughlin M."/>
            <person name="Miner T."/>
            <person name="Herter B."/>
            <person name="Rosa B.A."/>
            <person name="Cordes M."/>
            <person name="Tomlinson C."/>
            <person name="Wollam A."/>
            <person name="Palsikar V.B."/>
            <person name="Mardis E.R."/>
            <person name="Wilson R.K."/>
        </authorList>
    </citation>
    <scope>NUCLEOTIDE SEQUENCE [LARGE SCALE GENOMIC DNA]</scope>
    <source>
        <strain evidence="3">GED7749B</strain>
    </source>
</reference>
<dbReference type="SUPFAM" id="SSF75304">
    <property type="entry name" value="Amidase signature (AS) enzymes"/>
    <property type="match status" value="1"/>
</dbReference>
<evidence type="ECO:0000313" key="2">
    <source>
        <dbReference type="EMBL" id="KWZ85148.1"/>
    </source>
</evidence>
<dbReference type="PANTHER" id="PTHR11895">
    <property type="entry name" value="TRANSAMIDASE"/>
    <property type="match status" value="1"/>
</dbReference>
<comment type="caution">
    <text evidence="2">The sequence shown here is derived from an EMBL/GenBank/DDBJ whole genome shotgun (WGS) entry which is preliminary data.</text>
</comment>
<dbReference type="InterPro" id="IPR000120">
    <property type="entry name" value="Amidase"/>
</dbReference>
<dbReference type="Pfam" id="PF01425">
    <property type="entry name" value="Amidase"/>
    <property type="match status" value="1"/>
</dbReference>
<dbReference type="AlphaFoldDB" id="A0A133L050"/>
<sequence>MWGIPFAIKDNIDVAGMPTTAGCPDYTYIPEEHATVVKRLIEADAIHWAKPIWNNLRQDLSA</sequence>
<proteinExistence type="predicted"/>
<dbReference type="Proteomes" id="UP000070376">
    <property type="component" value="Unassembled WGS sequence"/>
</dbReference>
<dbReference type="InterPro" id="IPR036928">
    <property type="entry name" value="AS_sf"/>
</dbReference>
<dbReference type="Gene3D" id="3.90.1300.10">
    <property type="entry name" value="Amidase signature (AS) domain"/>
    <property type="match status" value="1"/>
</dbReference>
<accession>A0A133L050</accession>
<name>A0A133L050_HEYCO</name>
<feature type="domain" description="Amidase" evidence="1">
    <location>
        <begin position="3"/>
        <end position="50"/>
    </location>
</feature>
<evidence type="ECO:0000313" key="3">
    <source>
        <dbReference type="Proteomes" id="UP000070376"/>
    </source>
</evidence>
<dbReference type="GO" id="GO:0003824">
    <property type="term" value="F:catalytic activity"/>
    <property type="evidence" value="ECO:0007669"/>
    <property type="project" value="InterPro"/>
</dbReference>
<gene>
    <name evidence="2" type="ORF">HMPREF3213_00581</name>
</gene>
<dbReference type="PATRIC" id="fig|1398.22.peg.577"/>
<protein>
    <recommendedName>
        <fullName evidence="1">Amidase domain-containing protein</fullName>
    </recommendedName>
</protein>
<dbReference type="InterPro" id="IPR023631">
    <property type="entry name" value="Amidase_dom"/>
</dbReference>
<organism evidence="2 3">
    <name type="scientific">Heyndrickxia coagulans</name>
    <name type="common">Weizmannia coagulans</name>
    <dbReference type="NCBI Taxonomy" id="1398"/>
    <lineage>
        <taxon>Bacteria</taxon>
        <taxon>Bacillati</taxon>
        <taxon>Bacillota</taxon>
        <taxon>Bacilli</taxon>
        <taxon>Bacillales</taxon>
        <taxon>Bacillaceae</taxon>
        <taxon>Heyndrickxia</taxon>
    </lineage>
</organism>
<evidence type="ECO:0000259" key="1">
    <source>
        <dbReference type="Pfam" id="PF01425"/>
    </source>
</evidence>
<dbReference type="EMBL" id="LRPN01000020">
    <property type="protein sequence ID" value="KWZ85148.1"/>
    <property type="molecule type" value="Genomic_DNA"/>
</dbReference>